<dbReference type="VEuPathDB" id="MicrosporidiaDB:M153_2990003102"/>
<dbReference type="AlphaFoldDB" id="A0A0R0M5W8"/>
<proteinExistence type="predicted"/>
<keyword evidence="2" id="KW-1185">Reference proteome</keyword>
<dbReference type="Proteomes" id="UP000051530">
    <property type="component" value="Unassembled WGS sequence"/>
</dbReference>
<protein>
    <submittedName>
        <fullName evidence="1">Putative Prokaryotic chromosome segregation/condensation protein ScpA protein</fullName>
    </submittedName>
</protein>
<name>A0A0R0M5W8_9MICR</name>
<comment type="caution">
    <text evidence="1">The sequence shown here is derived from an EMBL/GenBank/DDBJ whole genome shotgun (WGS) entry which is preliminary data.</text>
</comment>
<evidence type="ECO:0000313" key="2">
    <source>
        <dbReference type="Proteomes" id="UP000051530"/>
    </source>
</evidence>
<organism evidence="1 2">
    <name type="scientific">Pseudoloma neurophilia</name>
    <dbReference type="NCBI Taxonomy" id="146866"/>
    <lineage>
        <taxon>Eukaryota</taxon>
        <taxon>Fungi</taxon>
        <taxon>Fungi incertae sedis</taxon>
        <taxon>Microsporidia</taxon>
        <taxon>Pseudoloma</taxon>
    </lineage>
</organism>
<dbReference type="EMBL" id="LGUB01000095">
    <property type="protein sequence ID" value="KRH94320.1"/>
    <property type="molecule type" value="Genomic_DNA"/>
</dbReference>
<gene>
    <name evidence="1" type="ORF">M153_2990003102</name>
</gene>
<reference evidence="1 2" key="1">
    <citation type="submission" date="2015-07" db="EMBL/GenBank/DDBJ databases">
        <title>The genome of Pseudoloma neurophilia, a relevant intracellular parasite of the zebrafish.</title>
        <authorList>
            <person name="Ndikumana S."/>
            <person name="Pelin A."/>
            <person name="Sanders J."/>
            <person name="Corradi N."/>
        </authorList>
    </citation>
    <scope>NUCLEOTIDE SEQUENCE [LARGE SCALE GENOMIC DNA]</scope>
    <source>
        <strain evidence="1 2">MK1</strain>
    </source>
</reference>
<sequence length="292" mass="34144">MSRIDTKPQLTDLYELMDENFDEKFQRLCSLTKVKKLVIFSKKFKQMVKIFKQEINTLFEVFDGNQILQEKNITRKRQSSSNKMTVKNQTIGEEGSLDVDQNMFEPDICDNNSAGDHCDLAIEPPDIEQTCFYKIEIDNRSYKRRKITKTMKNKSDLFDLIRKSIKLARNSEEYIEHGRYDDPVDFDFNTADEVFGSGSSWMVNQVDLFSSNRASEMEDISASRTSTKVASLQSMDVQEKLAVSFNEKYRYADKRVKVDAFCRLIQMVHENKIRVTQNGTYGEIFYQNEQFL</sequence>
<accession>A0A0R0M5W8</accession>
<evidence type="ECO:0000313" key="1">
    <source>
        <dbReference type="EMBL" id="KRH94320.1"/>
    </source>
</evidence>